<accession>A0A1J9REP1</accession>
<feature type="compositionally biased region" description="Low complexity" evidence="4">
    <location>
        <begin position="30"/>
        <end position="49"/>
    </location>
</feature>
<dbReference type="GeneID" id="31014415"/>
<comment type="subcellular location">
    <subcellularLocation>
        <location evidence="1">Nucleus</location>
    </subcellularLocation>
</comment>
<protein>
    <submittedName>
        <fullName evidence="6">Basic-leucine zipper transcription factor</fullName>
    </submittedName>
</protein>
<comment type="caution">
    <text evidence="6">The sequence shown here is derived from an EMBL/GenBank/DDBJ whole genome shotgun (WGS) entry which is preliminary data.</text>
</comment>
<feature type="compositionally biased region" description="Polar residues" evidence="4">
    <location>
        <begin position="76"/>
        <end position="91"/>
    </location>
</feature>
<feature type="compositionally biased region" description="Low complexity" evidence="4">
    <location>
        <begin position="294"/>
        <end position="315"/>
    </location>
</feature>
<feature type="compositionally biased region" description="Pro residues" evidence="4">
    <location>
        <begin position="372"/>
        <end position="382"/>
    </location>
</feature>
<feature type="compositionally biased region" description="Low complexity" evidence="4">
    <location>
        <begin position="62"/>
        <end position="75"/>
    </location>
</feature>
<sequence>MTMASQQYEYWQPQQDSYSQHPQASYYEYAPPDLTSLPSLSASPTSTATFDAAGTPTPAPQQPQQMQHPQQHQQPLSYHQRNTQSQPRHAPSYHSQFAYATTGVPATPTEFSSAEEAAAAAAVAAGAAAGGLPSPPYVCSPQQNHADLGAYATGGLETLETGVSTTSTTTFPLQIVNEQGFGHGHGRMPPDRSASNGSTWSVGSGNGSIGGGGGGAATANVERTHVTSGMENVQRRRAQNRAAQRAFRERKEKHAKDLEAQLAVLSDRYGRLEQSHAELNTAYERLRRTLELLTAPTSPSSPSCSSELSPPASSDADADGEFEVEGLMLNAAGGGEMVDVEALARGLRRRGEWLGDNGQKEVVRRLVEILHAPPPHPSPPPSSQSSDRFGTRKTTAAEEENVVAGRRRGVKCES</sequence>
<dbReference type="GO" id="GO:0090575">
    <property type="term" value="C:RNA polymerase II transcription regulator complex"/>
    <property type="evidence" value="ECO:0007669"/>
    <property type="project" value="TreeGrafter"/>
</dbReference>
<feature type="compositionally biased region" description="Polar residues" evidence="4">
    <location>
        <begin position="1"/>
        <end position="23"/>
    </location>
</feature>
<keyword evidence="7" id="KW-1185">Reference proteome</keyword>
<keyword evidence="3" id="KW-0175">Coiled coil</keyword>
<feature type="compositionally biased region" description="Basic residues" evidence="4">
    <location>
        <begin position="405"/>
        <end position="414"/>
    </location>
</feature>
<evidence type="ECO:0000256" key="2">
    <source>
        <dbReference type="ARBA" id="ARBA00023242"/>
    </source>
</evidence>
<evidence type="ECO:0000256" key="3">
    <source>
        <dbReference type="SAM" id="Coils"/>
    </source>
</evidence>
<dbReference type="STRING" id="236234.A0A1J9REP1"/>
<dbReference type="GO" id="GO:0001228">
    <property type="term" value="F:DNA-binding transcription activator activity, RNA polymerase II-specific"/>
    <property type="evidence" value="ECO:0007669"/>
    <property type="project" value="TreeGrafter"/>
</dbReference>
<dbReference type="Gene3D" id="1.20.5.170">
    <property type="match status" value="1"/>
</dbReference>
<dbReference type="InterPro" id="IPR050936">
    <property type="entry name" value="AP-1-like"/>
</dbReference>
<feature type="region of interest" description="Disordered" evidence="4">
    <location>
        <begin position="294"/>
        <end position="318"/>
    </location>
</feature>
<evidence type="ECO:0000313" key="7">
    <source>
        <dbReference type="Proteomes" id="UP000183809"/>
    </source>
</evidence>
<reference evidence="6 7" key="1">
    <citation type="submission" date="2016-10" db="EMBL/GenBank/DDBJ databases">
        <title>Proteomics and genomics reveal pathogen-plant mechanisms compatible with a hemibiotrophic lifestyle of Diplodia corticola.</title>
        <authorList>
            <person name="Fernandes I."/>
            <person name="De Jonge R."/>
            <person name="Van De Peer Y."/>
            <person name="Devreese B."/>
            <person name="Alves A."/>
            <person name="Esteves A.C."/>
        </authorList>
    </citation>
    <scope>NUCLEOTIDE SEQUENCE [LARGE SCALE GENOMIC DNA]</scope>
    <source>
        <strain evidence="6 7">CBS 112549</strain>
    </source>
</reference>
<feature type="region of interest" description="Disordered" evidence="4">
    <location>
        <begin position="1"/>
        <end position="91"/>
    </location>
</feature>
<dbReference type="Proteomes" id="UP000183809">
    <property type="component" value="Unassembled WGS sequence"/>
</dbReference>
<dbReference type="PROSITE" id="PS00036">
    <property type="entry name" value="BZIP_BASIC"/>
    <property type="match status" value="1"/>
</dbReference>
<gene>
    <name evidence="6" type="ORF">BKCO1_3000251</name>
</gene>
<name>A0A1J9REP1_9PEZI</name>
<dbReference type="CDD" id="cd14688">
    <property type="entry name" value="bZIP_YAP"/>
    <property type="match status" value="1"/>
</dbReference>
<organism evidence="6 7">
    <name type="scientific">Diplodia corticola</name>
    <dbReference type="NCBI Taxonomy" id="236234"/>
    <lineage>
        <taxon>Eukaryota</taxon>
        <taxon>Fungi</taxon>
        <taxon>Dikarya</taxon>
        <taxon>Ascomycota</taxon>
        <taxon>Pezizomycotina</taxon>
        <taxon>Dothideomycetes</taxon>
        <taxon>Dothideomycetes incertae sedis</taxon>
        <taxon>Botryosphaeriales</taxon>
        <taxon>Botryosphaeriaceae</taxon>
        <taxon>Diplodia</taxon>
    </lineage>
</organism>
<dbReference type="EMBL" id="MNUE01000003">
    <property type="protein sequence ID" value="OJD39016.1"/>
    <property type="molecule type" value="Genomic_DNA"/>
</dbReference>
<feature type="domain" description="BZIP" evidence="5">
    <location>
        <begin position="230"/>
        <end position="293"/>
    </location>
</feature>
<keyword evidence="2" id="KW-0539">Nucleus</keyword>
<feature type="coiled-coil region" evidence="3">
    <location>
        <begin position="248"/>
        <end position="289"/>
    </location>
</feature>
<dbReference type="SUPFAM" id="SSF57959">
    <property type="entry name" value="Leucine zipper domain"/>
    <property type="match status" value="1"/>
</dbReference>
<dbReference type="SMART" id="SM00338">
    <property type="entry name" value="BRLZ"/>
    <property type="match status" value="1"/>
</dbReference>
<dbReference type="OrthoDB" id="3942558at2759"/>
<dbReference type="PANTHER" id="PTHR40621:SF6">
    <property type="entry name" value="AP-1-LIKE TRANSCRIPTION FACTOR YAP1-RELATED"/>
    <property type="match status" value="1"/>
</dbReference>
<proteinExistence type="predicted"/>
<feature type="region of interest" description="Disordered" evidence="4">
    <location>
        <begin position="371"/>
        <end position="414"/>
    </location>
</feature>
<evidence type="ECO:0000313" key="6">
    <source>
        <dbReference type="EMBL" id="OJD39016.1"/>
    </source>
</evidence>
<evidence type="ECO:0000259" key="5">
    <source>
        <dbReference type="PROSITE" id="PS50217"/>
    </source>
</evidence>
<dbReference type="RefSeq" id="XP_020134627.1">
    <property type="nucleotide sequence ID" value="XM_020274154.1"/>
</dbReference>
<dbReference type="InterPro" id="IPR046347">
    <property type="entry name" value="bZIP_sf"/>
</dbReference>
<evidence type="ECO:0000256" key="1">
    <source>
        <dbReference type="ARBA" id="ARBA00004123"/>
    </source>
</evidence>
<dbReference type="GO" id="GO:0000976">
    <property type="term" value="F:transcription cis-regulatory region binding"/>
    <property type="evidence" value="ECO:0007669"/>
    <property type="project" value="InterPro"/>
</dbReference>
<dbReference type="InterPro" id="IPR004827">
    <property type="entry name" value="bZIP"/>
</dbReference>
<dbReference type="AlphaFoldDB" id="A0A1J9REP1"/>
<dbReference type="PROSITE" id="PS50217">
    <property type="entry name" value="BZIP"/>
    <property type="match status" value="1"/>
</dbReference>
<evidence type="ECO:0000256" key="4">
    <source>
        <dbReference type="SAM" id="MobiDB-lite"/>
    </source>
</evidence>
<dbReference type="PANTHER" id="PTHR40621">
    <property type="entry name" value="TRANSCRIPTION FACTOR KAPC-RELATED"/>
    <property type="match status" value="1"/>
</dbReference>